<feature type="region of interest" description="Disordered" evidence="1">
    <location>
        <begin position="186"/>
        <end position="221"/>
    </location>
</feature>
<evidence type="ECO:0000313" key="4">
    <source>
        <dbReference type="Proteomes" id="UP000263094"/>
    </source>
</evidence>
<feature type="signal peptide" evidence="2">
    <location>
        <begin position="1"/>
        <end position="29"/>
    </location>
</feature>
<accession>A0A372M9E8</accession>
<dbReference type="AlphaFoldDB" id="A0A372M9E8"/>
<sequence>MRTSRSLHSALIAVTALAAVGLSAAGALAAPAATDARTAAAATAHGHHQRTYVKTVKLRDGSTVKVYKLGKRGAQADIWAKGRKAGTLTAKGRNADADHNGLHIRLSPNGTVTSWADRAEPKPKPKPVTRVLVRIDTLEDGSAAKVYRLGASHFQADIHGSAKIGTLDADGRAAYGQNNGLHIALQPDGSLTSWNEDAGSPAPEAPDTPTGDTGQVGTPAS</sequence>
<organism evidence="3 4">
    <name type="scientific">Streptomyces triticagri</name>
    <dbReference type="NCBI Taxonomy" id="2293568"/>
    <lineage>
        <taxon>Bacteria</taxon>
        <taxon>Bacillati</taxon>
        <taxon>Actinomycetota</taxon>
        <taxon>Actinomycetes</taxon>
        <taxon>Kitasatosporales</taxon>
        <taxon>Streptomycetaceae</taxon>
        <taxon>Streptomyces</taxon>
    </lineage>
</organism>
<feature type="chain" id="PRO_5038415411" evidence="2">
    <location>
        <begin position="30"/>
        <end position="221"/>
    </location>
</feature>
<reference evidence="3 4" key="1">
    <citation type="submission" date="2018-08" db="EMBL/GenBank/DDBJ databases">
        <title>Isolation, diversity and antifungal activity of Actinobacteria from wheat.</title>
        <authorList>
            <person name="Han C."/>
        </authorList>
    </citation>
    <scope>NUCLEOTIDE SEQUENCE [LARGE SCALE GENOMIC DNA]</scope>
    <source>
        <strain evidence="3 4">NEAU-YY421</strain>
    </source>
</reference>
<evidence type="ECO:0000256" key="1">
    <source>
        <dbReference type="SAM" id="MobiDB-lite"/>
    </source>
</evidence>
<proteinExistence type="predicted"/>
<keyword evidence="4" id="KW-1185">Reference proteome</keyword>
<dbReference type="EMBL" id="QUAK01000027">
    <property type="protein sequence ID" value="RFU87578.1"/>
    <property type="molecule type" value="Genomic_DNA"/>
</dbReference>
<feature type="compositionally biased region" description="Polar residues" evidence="1">
    <location>
        <begin position="210"/>
        <end position="221"/>
    </location>
</feature>
<feature type="region of interest" description="Disordered" evidence="1">
    <location>
        <begin position="99"/>
        <end position="126"/>
    </location>
</feature>
<keyword evidence="2" id="KW-0732">Signal</keyword>
<comment type="caution">
    <text evidence="3">The sequence shown here is derived from an EMBL/GenBank/DDBJ whole genome shotgun (WGS) entry which is preliminary data.</text>
</comment>
<gene>
    <name evidence="3" type="ORF">DY218_06390</name>
</gene>
<evidence type="ECO:0000313" key="3">
    <source>
        <dbReference type="EMBL" id="RFU87578.1"/>
    </source>
</evidence>
<dbReference type="Proteomes" id="UP000263094">
    <property type="component" value="Unassembled WGS sequence"/>
</dbReference>
<name>A0A372M9E8_9ACTN</name>
<evidence type="ECO:0000256" key="2">
    <source>
        <dbReference type="SAM" id="SignalP"/>
    </source>
</evidence>
<dbReference type="RefSeq" id="WP_128554922.1">
    <property type="nucleotide sequence ID" value="NZ_QUAK01000027.1"/>
</dbReference>
<dbReference type="OrthoDB" id="4232827at2"/>
<protein>
    <submittedName>
        <fullName evidence="3">Uncharacterized protein</fullName>
    </submittedName>
</protein>